<dbReference type="InterPro" id="IPR029044">
    <property type="entry name" value="Nucleotide-diphossugar_trans"/>
</dbReference>
<dbReference type="CDD" id="cd00761">
    <property type="entry name" value="Glyco_tranf_GTA_type"/>
    <property type="match status" value="1"/>
</dbReference>
<dbReference type="GO" id="GO:0016740">
    <property type="term" value="F:transferase activity"/>
    <property type="evidence" value="ECO:0007669"/>
    <property type="project" value="UniProtKB-KW"/>
</dbReference>
<dbReference type="SUPFAM" id="SSF53448">
    <property type="entry name" value="Nucleotide-diphospho-sugar transferases"/>
    <property type="match status" value="1"/>
</dbReference>
<protein>
    <submittedName>
        <fullName evidence="2">Glycosyl transferase family 2</fullName>
    </submittedName>
</protein>
<proteinExistence type="predicted"/>
<dbReference type="PANTHER" id="PTHR43685">
    <property type="entry name" value="GLYCOSYLTRANSFERASE"/>
    <property type="match status" value="1"/>
</dbReference>
<dbReference type="InterPro" id="IPR050834">
    <property type="entry name" value="Glycosyltransf_2"/>
</dbReference>
<dbReference type="Pfam" id="PF00535">
    <property type="entry name" value="Glycos_transf_2"/>
    <property type="match status" value="1"/>
</dbReference>
<evidence type="ECO:0000313" key="3">
    <source>
        <dbReference type="Proteomes" id="UP000199527"/>
    </source>
</evidence>
<organism evidence="2 3">
    <name type="scientific">Ferrimonas sediminum</name>
    <dbReference type="NCBI Taxonomy" id="718193"/>
    <lineage>
        <taxon>Bacteria</taxon>
        <taxon>Pseudomonadati</taxon>
        <taxon>Pseudomonadota</taxon>
        <taxon>Gammaproteobacteria</taxon>
        <taxon>Alteromonadales</taxon>
        <taxon>Ferrimonadaceae</taxon>
        <taxon>Ferrimonas</taxon>
    </lineage>
</organism>
<dbReference type="AlphaFoldDB" id="A0A1G8S5P7"/>
<keyword evidence="2" id="KW-0808">Transferase</keyword>
<name>A0A1G8S5P7_9GAMM</name>
<keyword evidence="3" id="KW-1185">Reference proteome</keyword>
<sequence length="303" mass="34458">MEPSICVIVPSFNCLEYLPQALDSIWAQSMKVKEVWVVDDGSSDGTAEWLQQQRLLHPVLHSLRLEKVGPSAARNAALQLCQSDWVAFLDADDTWYPDKLARQWAALSAHPDAAFCISNYLHIDEQRRPIIDCFSYWPEYGRQPWNSLSADQLFAENVVGTSTVLARTQALRQCGGFDESLRSASDWDLWLKLIRTGQCVVDPECQMDYLMRTGSMTRARLKRLMAVERIIDRHQANHSAGANDSARAVLARNYAEYYQEQELYAKACWHQCQALRLKFHFQGVRHLLAALKGGMLAVAKPTR</sequence>
<dbReference type="Proteomes" id="UP000199527">
    <property type="component" value="Unassembled WGS sequence"/>
</dbReference>
<dbReference type="EMBL" id="FNEM01000006">
    <property type="protein sequence ID" value="SDJ24493.1"/>
    <property type="molecule type" value="Genomic_DNA"/>
</dbReference>
<dbReference type="OrthoDB" id="9802649at2"/>
<dbReference type="Gene3D" id="3.90.550.10">
    <property type="entry name" value="Spore Coat Polysaccharide Biosynthesis Protein SpsA, Chain A"/>
    <property type="match status" value="1"/>
</dbReference>
<dbReference type="PANTHER" id="PTHR43685:SF2">
    <property type="entry name" value="GLYCOSYLTRANSFERASE 2-LIKE DOMAIN-CONTAINING PROTEIN"/>
    <property type="match status" value="1"/>
</dbReference>
<evidence type="ECO:0000313" key="2">
    <source>
        <dbReference type="EMBL" id="SDJ24493.1"/>
    </source>
</evidence>
<dbReference type="RefSeq" id="WP_090364988.1">
    <property type="nucleotide sequence ID" value="NZ_FNEM01000006.1"/>
</dbReference>
<gene>
    <name evidence="2" type="ORF">SAMN04488540_10677</name>
</gene>
<evidence type="ECO:0000259" key="1">
    <source>
        <dbReference type="Pfam" id="PF00535"/>
    </source>
</evidence>
<dbReference type="InterPro" id="IPR001173">
    <property type="entry name" value="Glyco_trans_2-like"/>
</dbReference>
<reference evidence="3" key="1">
    <citation type="submission" date="2016-10" db="EMBL/GenBank/DDBJ databases">
        <authorList>
            <person name="Varghese N."/>
            <person name="Submissions S."/>
        </authorList>
    </citation>
    <scope>NUCLEOTIDE SEQUENCE [LARGE SCALE GENOMIC DNA]</scope>
    <source>
        <strain evidence="3">DSM 23317</strain>
    </source>
</reference>
<accession>A0A1G8S5P7</accession>
<feature type="domain" description="Glycosyltransferase 2-like" evidence="1">
    <location>
        <begin position="6"/>
        <end position="128"/>
    </location>
</feature>